<evidence type="ECO:0000256" key="6">
    <source>
        <dbReference type="ARBA" id="ARBA00023002"/>
    </source>
</evidence>
<dbReference type="InterPro" id="IPR016166">
    <property type="entry name" value="FAD-bd_PCMH"/>
</dbReference>
<proteinExistence type="inferred from homology"/>
<dbReference type="PANTHER" id="PTHR11748">
    <property type="entry name" value="D-LACTATE DEHYDROGENASE"/>
    <property type="match status" value="1"/>
</dbReference>
<dbReference type="PANTHER" id="PTHR11748:SF111">
    <property type="entry name" value="D-LACTATE DEHYDROGENASE, MITOCHONDRIAL-RELATED"/>
    <property type="match status" value="1"/>
</dbReference>
<sequence>MSGVIARSRPPASGLAAALAELSTLLGARLSTALALREHHSHDESHHAPALPDAVVFPETTAEVAAIARLCHAHRLPMVPFGAGSGLEGAVQATFGGVSIDLGRMDQVLAIHAGDMDATVQAGVRRQTLNALLRDTGLFFPIDPGADASFGGMAATRASGTNAVRFGTMRENVLGLTVVLADGQVVRTGGRARKSSAGYDLTRLFVGSEGTLGIITEVTLRLHPIPETAMTAIAAFPTPEAAVATVTALLQAGVAIGRVEFLDQAVVEVFVRHGKIDTPVLPSLLIEVHGSAAAAADVARGVAEIAEEGGASLFRWAASAEDSAKLWEARRLALGWARRDRPGSRSWPTDVCVPISALPGIIAATRADLADCPIPAFLFGHVGDGNFHCVFLIDPERPDETTTVQRLTRRMVERALAVDGTATGEHGIGLGKRDTLEAEHGAPAIALMRGLKATLDPHGLLNPGKIFPDAVDSPRETRSVFP</sequence>
<keyword evidence="4" id="KW-0274">FAD</keyword>
<dbReference type="InterPro" id="IPR036318">
    <property type="entry name" value="FAD-bd_PCMH-like_sf"/>
</dbReference>
<dbReference type="Pfam" id="PF02913">
    <property type="entry name" value="FAD-oxidase_C"/>
    <property type="match status" value="1"/>
</dbReference>
<dbReference type="EC" id="1.1.2.4" evidence="7"/>
<dbReference type="RefSeq" id="WP_011388535.1">
    <property type="nucleotide sequence ID" value="NC_007643.1"/>
</dbReference>
<dbReference type="PhylomeDB" id="Q2RWB4"/>
<dbReference type="GO" id="GO:1903457">
    <property type="term" value="P:lactate catabolic process"/>
    <property type="evidence" value="ECO:0007669"/>
    <property type="project" value="TreeGrafter"/>
</dbReference>
<dbReference type="FunFam" id="1.10.45.10:FF:000001">
    <property type="entry name" value="D-lactate dehydrogenase mitochondrial"/>
    <property type="match status" value="1"/>
</dbReference>
<dbReference type="InterPro" id="IPR016164">
    <property type="entry name" value="FAD-linked_Oxase-like_C"/>
</dbReference>
<dbReference type="FunFam" id="3.30.70.2740:FF:000001">
    <property type="entry name" value="D-lactate dehydrogenase mitochondrial"/>
    <property type="match status" value="1"/>
</dbReference>
<evidence type="ECO:0000256" key="3">
    <source>
        <dbReference type="ARBA" id="ARBA00022630"/>
    </source>
</evidence>
<evidence type="ECO:0000313" key="10">
    <source>
        <dbReference type="Proteomes" id="UP000001929"/>
    </source>
</evidence>
<keyword evidence="5" id="KW-0809">Transit peptide</keyword>
<dbReference type="EnsemblBacteria" id="ABC21581">
    <property type="protein sequence ID" value="ABC21581"/>
    <property type="gene ID" value="Rru_A0777"/>
</dbReference>
<dbReference type="Pfam" id="PF01565">
    <property type="entry name" value="FAD_binding_4"/>
    <property type="match status" value="1"/>
</dbReference>
<dbReference type="Gene3D" id="3.30.70.2740">
    <property type="match status" value="1"/>
</dbReference>
<reference evidence="9 10" key="1">
    <citation type="journal article" date="2011" name="Stand. Genomic Sci.">
        <title>Complete genome sequence of Rhodospirillum rubrum type strain (S1).</title>
        <authorList>
            <person name="Munk A.C."/>
            <person name="Copeland A."/>
            <person name="Lucas S."/>
            <person name="Lapidus A."/>
            <person name="Del Rio T.G."/>
            <person name="Barry K."/>
            <person name="Detter J.C."/>
            <person name="Hammon N."/>
            <person name="Israni S."/>
            <person name="Pitluck S."/>
            <person name="Brettin T."/>
            <person name="Bruce D."/>
            <person name="Han C."/>
            <person name="Tapia R."/>
            <person name="Gilna P."/>
            <person name="Schmutz J."/>
            <person name="Larimer F."/>
            <person name="Land M."/>
            <person name="Kyrpides N.C."/>
            <person name="Mavromatis K."/>
            <person name="Richardson P."/>
            <person name="Rohde M."/>
            <person name="Goker M."/>
            <person name="Klenk H.P."/>
            <person name="Zhang Y."/>
            <person name="Roberts G.P."/>
            <person name="Reslewic S."/>
            <person name="Schwartz D.C."/>
        </authorList>
    </citation>
    <scope>NUCLEOTIDE SEQUENCE [LARGE SCALE GENOMIC DNA]</scope>
    <source>
        <strain evidence="10">ATCC 11170 / ATH 1.1.1 / DSM 467 / LMG 4362 / NCIMB 8255 / S1</strain>
    </source>
</reference>
<dbReference type="Proteomes" id="UP000001929">
    <property type="component" value="Chromosome"/>
</dbReference>
<evidence type="ECO:0000256" key="4">
    <source>
        <dbReference type="ARBA" id="ARBA00022827"/>
    </source>
</evidence>
<keyword evidence="3" id="KW-0285">Flavoprotein</keyword>
<dbReference type="SUPFAM" id="SSF56176">
    <property type="entry name" value="FAD-binding/transporter-associated domain-like"/>
    <property type="match status" value="1"/>
</dbReference>
<evidence type="ECO:0000256" key="5">
    <source>
        <dbReference type="ARBA" id="ARBA00022946"/>
    </source>
</evidence>
<comment type="similarity">
    <text evidence="2">Belongs to the FAD-binding oxidoreductase/transferase type 4 family.</text>
</comment>
<dbReference type="Gene3D" id="3.30.465.10">
    <property type="match status" value="1"/>
</dbReference>
<dbReference type="InterPro" id="IPR016171">
    <property type="entry name" value="Vanillyl_alc_oxidase_C-sub2"/>
</dbReference>
<dbReference type="AlphaFoldDB" id="Q2RWB4"/>
<evidence type="ECO:0000256" key="2">
    <source>
        <dbReference type="ARBA" id="ARBA00008000"/>
    </source>
</evidence>
<organism evidence="9 10">
    <name type="scientific">Rhodospirillum rubrum (strain ATCC 11170 / ATH 1.1.1 / DSM 467 / LMG 4362 / NCIMB 8255 / S1)</name>
    <dbReference type="NCBI Taxonomy" id="269796"/>
    <lineage>
        <taxon>Bacteria</taxon>
        <taxon>Pseudomonadati</taxon>
        <taxon>Pseudomonadota</taxon>
        <taxon>Alphaproteobacteria</taxon>
        <taxon>Rhodospirillales</taxon>
        <taxon>Rhodospirillaceae</taxon>
        <taxon>Rhodospirillum</taxon>
    </lineage>
</organism>
<dbReference type="KEGG" id="rru:Rru_A0777"/>
<name>Q2RWB4_RHORT</name>
<keyword evidence="10" id="KW-1185">Reference proteome</keyword>
<dbReference type="GO" id="GO:0004458">
    <property type="term" value="F:D-lactate dehydrogenase (cytochrome) activity"/>
    <property type="evidence" value="ECO:0007669"/>
    <property type="project" value="UniProtKB-EC"/>
</dbReference>
<accession>Q2RWB4</accession>
<evidence type="ECO:0000313" key="9">
    <source>
        <dbReference type="EMBL" id="ABC21581.1"/>
    </source>
</evidence>
<dbReference type="eggNOG" id="COG0277">
    <property type="taxonomic scope" value="Bacteria"/>
</dbReference>
<dbReference type="Gene3D" id="1.10.45.10">
    <property type="entry name" value="Vanillyl-alcohol Oxidase, Chain A, domain 4"/>
    <property type="match status" value="1"/>
</dbReference>
<evidence type="ECO:0000256" key="1">
    <source>
        <dbReference type="ARBA" id="ARBA00001974"/>
    </source>
</evidence>
<evidence type="ECO:0000256" key="7">
    <source>
        <dbReference type="ARBA" id="ARBA00038897"/>
    </source>
</evidence>
<dbReference type="SUPFAM" id="SSF55103">
    <property type="entry name" value="FAD-linked oxidases, C-terminal domain"/>
    <property type="match status" value="1"/>
</dbReference>
<dbReference type="EMBL" id="CP000230">
    <property type="protein sequence ID" value="ABC21581.1"/>
    <property type="molecule type" value="Genomic_DNA"/>
</dbReference>
<dbReference type="InterPro" id="IPR006094">
    <property type="entry name" value="Oxid_FAD_bind_N"/>
</dbReference>
<protein>
    <recommendedName>
        <fullName evidence="7">D-lactate dehydrogenase (cytochrome)</fullName>
        <ecNumber evidence="7">1.1.2.4</ecNumber>
    </recommendedName>
</protein>
<keyword evidence="6 9" id="KW-0560">Oxidoreductase</keyword>
<dbReference type="HOGENOM" id="CLU_017779_3_0_5"/>
<feature type="domain" description="FAD-binding PCMH-type" evidence="8">
    <location>
        <begin position="48"/>
        <end position="225"/>
    </location>
</feature>
<evidence type="ECO:0000259" key="8">
    <source>
        <dbReference type="PROSITE" id="PS51387"/>
    </source>
</evidence>
<dbReference type="FunFam" id="3.30.465.10:FF:000016">
    <property type="entry name" value="probable D-lactate dehydrogenase, mitochondrial"/>
    <property type="match status" value="1"/>
</dbReference>
<dbReference type="GO" id="GO:0071949">
    <property type="term" value="F:FAD binding"/>
    <property type="evidence" value="ECO:0007669"/>
    <property type="project" value="InterPro"/>
</dbReference>
<dbReference type="InterPro" id="IPR004113">
    <property type="entry name" value="FAD-bd_oxidored_4_C"/>
</dbReference>
<dbReference type="PATRIC" id="fig|269796.9.peg.830"/>
<gene>
    <name evidence="9" type="ordered locus">Rru_A0777</name>
</gene>
<comment type="cofactor">
    <cofactor evidence="1">
        <name>FAD</name>
        <dbReference type="ChEBI" id="CHEBI:57692"/>
    </cofactor>
</comment>
<dbReference type="PROSITE" id="PS51387">
    <property type="entry name" value="FAD_PCMH"/>
    <property type="match status" value="1"/>
</dbReference>
<dbReference type="GO" id="GO:0008720">
    <property type="term" value="F:D-lactate dehydrogenase (NAD+) activity"/>
    <property type="evidence" value="ECO:0007669"/>
    <property type="project" value="TreeGrafter"/>
</dbReference>
<dbReference type="InterPro" id="IPR016169">
    <property type="entry name" value="FAD-bd_PCMH_sub2"/>
</dbReference>
<dbReference type="STRING" id="269796.Rru_A0777"/>